<comment type="caution">
    <text evidence="1">The sequence shown here is derived from an EMBL/GenBank/DDBJ whole genome shotgun (WGS) entry which is preliminary data.</text>
</comment>
<evidence type="ECO:0000313" key="2">
    <source>
        <dbReference type="Proteomes" id="UP000717328"/>
    </source>
</evidence>
<gene>
    <name evidence="1" type="ORF">H0H81_012531</name>
</gene>
<organism evidence="1 2">
    <name type="scientific">Sphagnurus paluster</name>
    <dbReference type="NCBI Taxonomy" id="117069"/>
    <lineage>
        <taxon>Eukaryota</taxon>
        <taxon>Fungi</taxon>
        <taxon>Dikarya</taxon>
        <taxon>Basidiomycota</taxon>
        <taxon>Agaricomycotina</taxon>
        <taxon>Agaricomycetes</taxon>
        <taxon>Agaricomycetidae</taxon>
        <taxon>Agaricales</taxon>
        <taxon>Tricholomatineae</taxon>
        <taxon>Lyophyllaceae</taxon>
        <taxon>Sphagnurus</taxon>
    </lineage>
</organism>
<evidence type="ECO:0000313" key="1">
    <source>
        <dbReference type="EMBL" id="KAG5638466.1"/>
    </source>
</evidence>
<proteinExistence type="predicted"/>
<protein>
    <submittedName>
        <fullName evidence="1">Uncharacterized protein</fullName>
    </submittedName>
</protein>
<sequence length="121" mass="13789">MALLEQAHLRLHRWLEQDPVPVTNRLGQVLVPADVVKMQAAQTFPQVQPIYHNRSQSAVDAISPFLTEGGLSKLNVSGTDIFFAPPTKALSPNEAQNSLRRYLFDDFRFRKTFDVHQKMDK</sequence>
<dbReference type="Proteomes" id="UP000717328">
    <property type="component" value="Unassembled WGS sequence"/>
</dbReference>
<name>A0A9P7FWI0_9AGAR</name>
<dbReference type="EMBL" id="JABCKI010005761">
    <property type="protein sequence ID" value="KAG5638466.1"/>
    <property type="molecule type" value="Genomic_DNA"/>
</dbReference>
<dbReference type="AlphaFoldDB" id="A0A9P7FWI0"/>
<keyword evidence="2" id="KW-1185">Reference proteome</keyword>
<reference evidence="1" key="2">
    <citation type="submission" date="2021-10" db="EMBL/GenBank/DDBJ databases">
        <title>Phylogenomics reveals ancestral predisposition of the termite-cultivated fungus Termitomyces towards a domesticated lifestyle.</title>
        <authorList>
            <person name="Auxier B."/>
            <person name="Grum-Grzhimaylo A."/>
            <person name="Cardenas M.E."/>
            <person name="Lodge J.D."/>
            <person name="Laessoe T."/>
            <person name="Pedersen O."/>
            <person name="Smith M.E."/>
            <person name="Kuyper T.W."/>
            <person name="Franco-Molano E.A."/>
            <person name="Baroni T.J."/>
            <person name="Aanen D.K."/>
        </authorList>
    </citation>
    <scope>NUCLEOTIDE SEQUENCE</scope>
    <source>
        <strain evidence="1">D49</strain>
    </source>
</reference>
<reference evidence="1" key="1">
    <citation type="submission" date="2021-02" db="EMBL/GenBank/DDBJ databases">
        <authorList>
            <person name="Nieuwenhuis M."/>
            <person name="Van De Peppel L.J.J."/>
        </authorList>
    </citation>
    <scope>NUCLEOTIDE SEQUENCE</scope>
    <source>
        <strain evidence="1">D49</strain>
    </source>
</reference>
<accession>A0A9P7FWI0</accession>